<protein>
    <submittedName>
        <fullName evidence="2">Uncharacterized protein</fullName>
    </submittedName>
</protein>
<proteinExistence type="predicted"/>
<name>A0A8H6DSU6_COCSA</name>
<accession>A0A8H6DSU6</accession>
<evidence type="ECO:0000256" key="1">
    <source>
        <dbReference type="SAM" id="MobiDB-lite"/>
    </source>
</evidence>
<comment type="caution">
    <text evidence="2">The sequence shown here is derived from an EMBL/GenBank/DDBJ whole genome shotgun (WGS) entry which is preliminary data.</text>
</comment>
<dbReference type="EMBL" id="WNKQ01000015">
    <property type="protein sequence ID" value="KAF5846767.1"/>
    <property type="molecule type" value="Genomic_DNA"/>
</dbReference>
<dbReference type="Proteomes" id="UP000624244">
    <property type="component" value="Unassembled WGS sequence"/>
</dbReference>
<gene>
    <name evidence="2" type="ORF">GGP41_004796</name>
</gene>
<evidence type="ECO:0000313" key="3">
    <source>
        <dbReference type="Proteomes" id="UP000624244"/>
    </source>
</evidence>
<evidence type="ECO:0000313" key="2">
    <source>
        <dbReference type="EMBL" id="KAF5846767.1"/>
    </source>
</evidence>
<feature type="region of interest" description="Disordered" evidence="1">
    <location>
        <begin position="34"/>
        <end position="77"/>
    </location>
</feature>
<reference evidence="2" key="1">
    <citation type="submission" date="2019-11" db="EMBL/GenBank/DDBJ databases">
        <title>Bipolaris sorokiniana Genome sequencing.</title>
        <authorList>
            <person name="Wang H."/>
        </authorList>
    </citation>
    <scope>NUCLEOTIDE SEQUENCE</scope>
</reference>
<organism evidence="2 3">
    <name type="scientific">Cochliobolus sativus</name>
    <name type="common">Common root rot and spot blotch fungus</name>
    <name type="synonym">Bipolaris sorokiniana</name>
    <dbReference type="NCBI Taxonomy" id="45130"/>
    <lineage>
        <taxon>Eukaryota</taxon>
        <taxon>Fungi</taxon>
        <taxon>Dikarya</taxon>
        <taxon>Ascomycota</taxon>
        <taxon>Pezizomycotina</taxon>
        <taxon>Dothideomycetes</taxon>
        <taxon>Pleosporomycetidae</taxon>
        <taxon>Pleosporales</taxon>
        <taxon>Pleosporineae</taxon>
        <taxon>Pleosporaceae</taxon>
        <taxon>Bipolaris</taxon>
    </lineage>
</organism>
<dbReference type="AlphaFoldDB" id="A0A8H6DSU6"/>
<sequence>MTEVAGAIGRGGFFARPQCSMILTALAASANANLPSPQYTRNRLGSMPGSLDNGRAHRRGARTTTMDRKDSVVRGNGAHGKIRVASLGSANARLTDLALGWWQPTETR</sequence>